<dbReference type="Pfam" id="PF25917">
    <property type="entry name" value="BSH_RND"/>
    <property type="match status" value="1"/>
</dbReference>
<dbReference type="NCBIfam" id="TIGR01730">
    <property type="entry name" value="RND_mfp"/>
    <property type="match status" value="1"/>
</dbReference>
<dbReference type="Gene3D" id="2.40.420.20">
    <property type="match status" value="1"/>
</dbReference>
<evidence type="ECO:0000256" key="1">
    <source>
        <dbReference type="ARBA" id="ARBA00009477"/>
    </source>
</evidence>
<dbReference type="Proteomes" id="UP000586093">
    <property type="component" value="Unassembled WGS sequence"/>
</dbReference>
<dbReference type="SUPFAM" id="SSF111369">
    <property type="entry name" value="HlyD-like secretion proteins"/>
    <property type="match status" value="1"/>
</dbReference>
<protein>
    <submittedName>
        <fullName evidence="5">Efflux RND transporter periplasmic adaptor subunit</fullName>
    </submittedName>
</protein>
<keyword evidence="2" id="KW-0175">Coiled coil</keyword>
<name>A0A839HFH3_9BURK</name>
<proteinExistence type="inferred from homology"/>
<evidence type="ECO:0000256" key="3">
    <source>
        <dbReference type="SAM" id="SignalP"/>
    </source>
</evidence>
<feature type="domain" description="Multidrug resistance protein MdtA-like barrel-sandwich hybrid" evidence="4">
    <location>
        <begin position="73"/>
        <end position="201"/>
    </location>
</feature>
<dbReference type="GO" id="GO:1990281">
    <property type="term" value="C:efflux pump complex"/>
    <property type="evidence" value="ECO:0007669"/>
    <property type="project" value="TreeGrafter"/>
</dbReference>
<dbReference type="Gene3D" id="1.10.287.470">
    <property type="entry name" value="Helix hairpin bin"/>
    <property type="match status" value="1"/>
</dbReference>
<evidence type="ECO:0000313" key="6">
    <source>
        <dbReference type="Proteomes" id="UP000586093"/>
    </source>
</evidence>
<organism evidence="5 6">
    <name type="scientific">Aquariibacter albus</name>
    <dbReference type="NCBI Taxonomy" id="2759899"/>
    <lineage>
        <taxon>Bacteria</taxon>
        <taxon>Pseudomonadati</taxon>
        <taxon>Pseudomonadota</taxon>
        <taxon>Betaproteobacteria</taxon>
        <taxon>Burkholderiales</taxon>
        <taxon>Sphaerotilaceae</taxon>
        <taxon>Aquariibacter</taxon>
    </lineage>
</organism>
<dbReference type="AlphaFoldDB" id="A0A839HFH3"/>
<feature type="coiled-coil region" evidence="2">
    <location>
        <begin position="106"/>
        <end position="171"/>
    </location>
</feature>
<evidence type="ECO:0000313" key="5">
    <source>
        <dbReference type="EMBL" id="MBB1160585.1"/>
    </source>
</evidence>
<reference evidence="5 6" key="1">
    <citation type="submission" date="2020-08" db="EMBL/GenBank/DDBJ databases">
        <title>Aquariorum lacteus gen. nov., sp. nov., a new member of the family Comamonadaceae, isolated from freshwater aquarium.</title>
        <authorList>
            <person name="Chun S.-J."/>
        </authorList>
    </citation>
    <scope>NUCLEOTIDE SEQUENCE [LARGE SCALE GENOMIC DNA]</scope>
    <source>
        <strain evidence="5 6">SJAQ100</strain>
    </source>
</reference>
<comment type="similarity">
    <text evidence="1">Belongs to the membrane fusion protein (MFP) (TC 8.A.1) family.</text>
</comment>
<keyword evidence="6" id="KW-1185">Reference proteome</keyword>
<gene>
    <name evidence="5" type="ORF">H4F90_01145</name>
</gene>
<dbReference type="GO" id="GO:0015562">
    <property type="term" value="F:efflux transmembrane transporter activity"/>
    <property type="evidence" value="ECO:0007669"/>
    <property type="project" value="TreeGrafter"/>
</dbReference>
<feature type="signal peptide" evidence="3">
    <location>
        <begin position="1"/>
        <end position="32"/>
    </location>
</feature>
<keyword evidence="3" id="KW-0732">Signal</keyword>
<dbReference type="Gene3D" id="2.40.50.100">
    <property type="match status" value="1"/>
</dbReference>
<sequence length="377" mass="39553">MPVDSLPHPRGRTLCSLPALASLLLAACSAEAPPPSRPQPVFVSSVQAAGDSEIRQFSAILRPRVESDLGFRQGGAIRLRAVELGQRVRAGQLLAEQDPVDLQRAVQAAEAQLRAAQVDQGQAEEDATRFAGLARDGAIGQADAERQRSRAEAARAQTARAQQALQLEQQRLGHSRLLAPFDGVITAVRAEAGQVVGAGQPVLGLAREGTPELQADLPESLPGGPAAWQARLLAGGQAPLPLTLREQAPIASAQGRTLRVRYALPAREAARRPELGLGRSVELLLTRRGTAAEAGSVRIPVSALLKNGAEAKVWQVVETAASASAPAGARLQARPVEVLAHEGETLRVRGLQPGERIVSVGAQKLDAGLAVAPRSRP</sequence>
<dbReference type="PANTHER" id="PTHR30469">
    <property type="entry name" value="MULTIDRUG RESISTANCE PROTEIN MDTA"/>
    <property type="match status" value="1"/>
</dbReference>
<feature type="chain" id="PRO_5032347916" evidence="3">
    <location>
        <begin position="33"/>
        <end position="377"/>
    </location>
</feature>
<dbReference type="InterPro" id="IPR058625">
    <property type="entry name" value="MdtA-like_BSH"/>
</dbReference>
<dbReference type="InterPro" id="IPR006143">
    <property type="entry name" value="RND_pump_MFP"/>
</dbReference>
<dbReference type="EMBL" id="JACIVI010000001">
    <property type="protein sequence ID" value="MBB1160585.1"/>
    <property type="molecule type" value="Genomic_DNA"/>
</dbReference>
<comment type="caution">
    <text evidence="5">The sequence shown here is derived from an EMBL/GenBank/DDBJ whole genome shotgun (WGS) entry which is preliminary data.</text>
</comment>
<evidence type="ECO:0000256" key="2">
    <source>
        <dbReference type="SAM" id="Coils"/>
    </source>
</evidence>
<accession>A0A839HFH3</accession>
<dbReference type="PANTHER" id="PTHR30469:SF18">
    <property type="entry name" value="RESISTANCE-NODULATION-CELL DIVISION (RND) EFFLUX MEMBRANE FUSION PROTEIN-RELATED"/>
    <property type="match status" value="1"/>
</dbReference>
<evidence type="ECO:0000259" key="4">
    <source>
        <dbReference type="Pfam" id="PF25917"/>
    </source>
</evidence>
<dbReference type="RefSeq" id="WP_182660666.1">
    <property type="nucleotide sequence ID" value="NZ_JACIVI010000001.1"/>
</dbReference>
<dbReference type="Gene3D" id="2.40.30.170">
    <property type="match status" value="1"/>
</dbReference>